<reference evidence="1 2" key="1">
    <citation type="submission" date="2024-02" db="EMBL/GenBank/DDBJ databases">
        <authorList>
            <person name="Chen Y."/>
            <person name="Shah S."/>
            <person name="Dougan E. K."/>
            <person name="Thang M."/>
            <person name="Chan C."/>
        </authorList>
    </citation>
    <scope>NUCLEOTIDE SEQUENCE [LARGE SCALE GENOMIC DNA]</scope>
</reference>
<keyword evidence="2" id="KW-1185">Reference proteome</keyword>
<dbReference type="EMBL" id="CAXAMM010024925">
    <property type="protein sequence ID" value="CAK9056180.1"/>
    <property type="molecule type" value="Genomic_DNA"/>
</dbReference>
<protein>
    <submittedName>
        <fullName evidence="1">Uncharacterized protein</fullName>
    </submittedName>
</protein>
<gene>
    <name evidence="1" type="ORF">SCF082_LOCUS30302</name>
</gene>
<sequence>IIQRALQKSVTAWAMTRADPELQQVQFDEIVATEDAHLTVRATIQPAGNAFPLAFRD</sequence>
<comment type="caution">
    <text evidence="1">The sequence shown here is derived from an EMBL/GenBank/DDBJ whole genome shotgun (WGS) entry which is preliminary data.</text>
</comment>
<evidence type="ECO:0000313" key="1">
    <source>
        <dbReference type="EMBL" id="CAK9056180.1"/>
    </source>
</evidence>
<feature type="non-terminal residue" evidence="1">
    <location>
        <position position="1"/>
    </location>
</feature>
<evidence type="ECO:0000313" key="2">
    <source>
        <dbReference type="Proteomes" id="UP001642464"/>
    </source>
</evidence>
<accession>A0ABP0N1N5</accession>
<organism evidence="1 2">
    <name type="scientific">Durusdinium trenchii</name>
    <dbReference type="NCBI Taxonomy" id="1381693"/>
    <lineage>
        <taxon>Eukaryota</taxon>
        <taxon>Sar</taxon>
        <taxon>Alveolata</taxon>
        <taxon>Dinophyceae</taxon>
        <taxon>Suessiales</taxon>
        <taxon>Symbiodiniaceae</taxon>
        <taxon>Durusdinium</taxon>
    </lineage>
</organism>
<name>A0ABP0N1N5_9DINO</name>
<feature type="non-terminal residue" evidence="1">
    <location>
        <position position="57"/>
    </location>
</feature>
<dbReference type="Proteomes" id="UP001642464">
    <property type="component" value="Unassembled WGS sequence"/>
</dbReference>
<proteinExistence type="predicted"/>